<dbReference type="RefSeq" id="WP_145044926.1">
    <property type="nucleotide sequence ID" value="NZ_CP036347.1"/>
</dbReference>
<feature type="region of interest" description="Disordered" evidence="1">
    <location>
        <begin position="103"/>
        <end position="172"/>
    </location>
</feature>
<organism evidence="2 3">
    <name type="scientific">Gimesia chilikensis</name>
    <dbReference type="NCBI Taxonomy" id="2605989"/>
    <lineage>
        <taxon>Bacteria</taxon>
        <taxon>Pseudomonadati</taxon>
        <taxon>Planctomycetota</taxon>
        <taxon>Planctomycetia</taxon>
        <taxon>Planctomycetales</taxon>
        <taxon>Planctomycetaceae</taxon>
        <taxon>Gimesia</taxon>
    </lineage>
</organism>
<name>A0A517WLI9_9PLAN</name>
<proteinExistence type="predicted"/>
<feature type="region of interest" description="Disordered" evidence="1">
    <location>
        <begin position="1"/>
        <end position="46"/>
    </location>
</feature>
<evidence type="ECO:0000313" key="3">
    <source>
        <dbReference type="Proteomes" id="UP000320722"/>
    </source>
</evidence>
<dbReference type="AlphaFoldDB" id="A0A517WLI9"/>
<protein>
    <submittedName>
        <fullName evidence="2">Uncharacterized protein</fullName>
    </submittedName>
</protein>
<feature type="compositionally biased region" description="Basic and acidic residues" evidence="1">
    <location>
        <begin position="7"/>
        <end position="25"/>
    </location>
</feature>
<dbReference type="EMBL" id="CP036347">
    <property type="protein sequence ID" value="QDU06122.1"/>
    <property type="molecule type" value="Genomic_DNA"/>
</dbReference>
<feature type="compositionally biased region" description="Basic residues" evidence="1">
    <location>
        <begin position="26"/>
        <end position="42"/>
    </location>
</feature>
<evidence type="ECO:0000313" key="2">
    <source>
        <dbReference type="EMBL" id="QDU06122.1"/>
    </source>
</evidence>
<dbReference type="Proteomes" id="UP000320722">
    <property type="component" value="Chromosome"/>
</dbReference>
<reference evidence="2 3" key="1">
    <citation type="submission" date="2019-02" db="EMBL/GenBank/DDBJ databases">
        <title>Deep-cultivation of Planctomycetes and their phenomic and genomic characterization uncovers novel biology.</title>
        <authorList>
            <person name="Wiegand S."/>
            <person name="Jogler M."/>
            <person name="Boedeker C."/>
            <person name="Pinto D."/>
            <person name="Vollmers J."/>
            <person name="Rivas-Marin E."/>
            <person name="Kohn T."/>
            <person name="Peeters S.H."/>
            <person name="Heuer A."/>
            <person name="Rast P."/>
            <person name="Oberbeckmann S."/>
            <person name="Bunk B."/>
            <person name="Jeske O."/>
            <person name="Meyerdierks A."/>
            <person name="Storesund J.E."/>
            <person name="Kallscheuer N."/>
            <person name="Luecker S."/>
            <person name="Lage O.M."/>
            <person name="Pohl T."/>
            <person name="Merkel B.J."/>
            <person name="Hornburger P."/>
            <person name="Mueller R.-W."/>
            <person name="Bruemmer F."/>
            <person name="Labrenz M."/>
            <person name="Spormann A.M."/>
            <person name="Op den Camp H."/>
            <person name="Overmann J."/>
            <person name="Amann R."/>
            <person name="Jetten M.S.M."/>
            <person name="Mascher T."/>
            <person name="Medema M.H."/>
            <person name="Devos D.P."/>
            <person name="Kaster A.-K."/>
            <person name="Ovreas L."/>
            <person name="Rohde M."/>
            <person name="Galperin M.Y."/>
            <person name="Jogler C."/>
        </authorList>
    </citation>
    <scope>NUCLEOTIDE SEQUENCE [LARGE SCALE GENOMIC DNA]</scope>
    <source>
        <strain evidence="2 3">V6</strain>
    </source>
</reference>
<feature type="compositionally biased region" description="Acidic residues" evidence="1">
    <location>
        <begin position="112"/>
        <end position="172"/>
    </location>
</feature>
<accession>A0A517WLI9</accession>
<sequence>MARKSPSRLEMRRQAEAAEAEEKSSPKKKATKKKKATRKKKSAKADVRRRLVWGVFTGSMKEESRFPYDQRDAAEERIEQLRAKNAKKLYFIQPVKEPVDGEAVVAKIPADDTADLDDDETLNSDDTDDEDVDATDDSDDGDDLDDVDLDDSDDGDDLDDGDSDDDLDEDLD</sequence>
<evidence type="ECO:0000256" key="1">
    <source>
        <dbReference type="SAM" id="MobiDB-lite"/>
    </source>
</evidence>
<gene>
    <name evidence="2" type="ORF">V6x_58680</name>
</gene>